<dbReference type="Proteomes" id="UP001457282">
    <property type="component" value="Unassembled WGS sequence"/>
</dbReference>
<dbReference type="EMBL" id="JBEDUW010000052">
    <property type="protein sequence ID" value="KAK9906938.1"/>
    <property type="molecule type" value="Genomic_DNA"/>
</dbReference>
<reference evidence="2 3" key="1">
    <citation type="journal article" date="2023" name="G3 (Bethesda)">
        <title>A chromosome-length genome assembly and annotation of blackberry (Rubus argutus, cv. 'Hillquist').</title>
        <authorList>
            <person name="Bruna T."/>
            <person name="Aryal R."/>
            <person name="Dudchenko O."/>
            <person name="Sargent D.J."/>
            <person name="Mead D."/>
            <person name="Buti M."/>
            <person name="Cavallini A."/>
            <person name="Hytonen T."/>
            <person name="Andres J."/>
            <person name="Pham M."/>
            <person name="Weisz D."/>
            <person name="Mascagni F."/>
            <person name="Usai G."/>
            <person name="Natali L."/>
            <person name="Bassil N."/>
            <person name="Fernandez G.E."/>
            <person name="Lomsadze A."/>
            <person name="Armour M."/>
            <person name="Olukolu B."/>
            <person name="Poorten T."/>
            <person name="Britton C."/>
            <person name="Davik J."/>
            <person name="Ashrafi H."/>
            <person name="Aiden E.L."/>
            <person name="Borodovsky M."/>
            <person name="Worthington M."/>
        </authorList>
    </citation>
    <scope>NUCLEOTIDE SEQUENCE [LARGE SCALE GENOMIC DNA]</scope>
    <source>
        <strain evidence="2">PI 553951</strain>
    </source>
</reference>
<comment type="caution">
    <text evidence="2">The sequence shown here is derived from an EMBL/GenBank/DDBJ whole genome shotgun (WGS) entry which is preliminary data.</text>
</comment>
<sequence length="151" mass="16233">MATINAMFNLSRSPISQSPASHSVRPSLKTSRVCFTSASEFSKGRNGTEKSRNASSRRAYDDKDRSTKAKQTMEEDVENGKNLLDGLKGAATEYAQETMENVKDAKEGITETAKEYADGATEKKNEAAKTIADKAEEGTNKVAETAGDGGE</sequence>
<dbReference type="AlphaFoldDB" id="A0AAW1VS08"/>
<keyword evidence="3" id="KW-1185">Reference proteome</keyword>
<protein>
    <submittedName>
        <fullName evidence="2">Uncharacterized protein</fullName>
    </submittedName>
</protein>
<feature type="region of interest" description="Disordered" evidence="1">
    <location>
        <begin position="1"/>
        <end position="80"/>
    </location>
</feature>
<feature type="region of interest" description="Disordered" evidence="1">
    <location>
        <begin position="132"/>
        <end position="151"/>
    </location>
</feature>
<proteinExistence type="predicted"/>
<name>A0AAW1VS08_RUBAR</name>
<evidence type="ECO:0000313" key="3">
    <source>
        <dbReference type="Proteomes" id="UP001457282"/>
    </source>
</evidence>
<gene>
    <name evidence="2" type="ORF">M0R45_002555</name>
</gene>
<feature type="compositionally biased region" description="Polar residues" evidence="1">
    <location>
        <begin position="28"/>
        <end position="40"/>
    </location>
</feature>
<accession>A0AAW1VS08</accession>
<evidence type="ECO:0000313" key="2">
    <source>
        <dbReference type="EMBL" id="KAK9906938.1"/>
    </source>
</evidence>
<feature type="compositionally biased region" description="Polar residues" evidence="1">
    <location>
        <begin position="1"/>
        <end position="21"/>
    </location>
</feature>
<evidence type="ECO:0000256" key="1">
    <source>
        <dbReference type="SAM" id="MobiDB-lite"/>
    </source>
</evidence>
<feature type="compositionally biased region" description="Basic and acidic residues" evidence="1">
    <location>
        <begin position="42"/>
        <end position="73"/>
    </location>
</feature>
<organism evidence="2 3">
    <name type="scientific">Rubus argutus</name>
    <name type="common">Southern blackberry</name>
    <dbReference type="NCBI Taxonomy" id="59490"/>
    <lineage>
        <taxon>Eukaryota</taxon>
        <taxon>Viridiplantae</taxon>
        <taxon>Streptophyta</taxon>
        <taxon>Embryophyta</taxon>
        <taxon>Tracheophyta</taxon>
        <taxon>Spermatophyta</taxon>
        <taxon>Magnoliopsida</taxon>
        <taxon>eudicotyledons</taxon>
        <taxon>Gunneridae</taxon>
        <taxon>Pentapetalae</taxon>
        <taxon>rosids</taxon>
        <taxon>fabids</taxon>
        <taxon>Rosales</taxon>
        <taxon>Rosaceae</taxon>
        <taxon>Rosoideae</taxon>
        <taxon>Rosoideae incertae sedis</taxon>
        <taxon>Rubus</taxon>
    </lineage>
</organism>